<dbReference type="EMBL" id="FOBF01000018">
    <property type="protein sequence ID" value="SEM88577.1"/>
    <property type="molecule type" value="Genomic_DNA"/>
</dbReference>
<evidence type="ECO:0000256" key="5">
    <source>
        <dbReference type="SAM" id="Phobius"/>
    </source>
</evidence>
<evidence type="ECO:0000256" key="3">
    <source>
        <dbReference type="ARBA" id="ARBA00022989"/>
    </source>
</evidence>
<dbReference type="SUPFAM" id="SSF144091">
    <property type="entry name" value="Rhomboid-like"/>
    <property type="match status" value="1"/>
</dbReference>
<keyword evidence="4 5" id="KW-0472">Membrane</keyword>
<gene>
    <name evidence="7" type="ORF">SAMN05660976_06282</name>
</gene>
<comment type="subcellular location">
    <subcellularLocation>
        <location evidence="1">Membrane</location>
        <topology evidence="1">Multi-pass membrane protein</topology>
    </subcellularLocation>
</comment>
<dbReference type="Pfam" id="PF01694">
    <property type="entry name" value="Rhomboid"/>
    <property type="match status" value="1"/>
</dbReference>
<accession>A0A1H8C3B7</accession>
<keyword evidence="3 5" id="KW-1133">Transmembrane helix</keyword>
<feature type="transmembrane region" description="Helical" evidence="5">
    <location>
        <begin position="46"/>
        <end position="71"/>
    </location>
</feature>
<dbReference type="OrthoDB" id="3390953at2"/>
<feature type="transmembrane region" description="Helical" evidence="5">
    <location>
        <begin position="83"/>
        <end position="101"/>
    </location>
</feature>
<keyword evidence="2 5" id="KW-0812">Transmembrane</keyword>
<dbReference type="InterPro" id="IPR035952">
    <property type="entry name" value="Rhomboid-like_sf"/>
</dbReference>
<feature type="domain" description="Peptidase S54 rhomboid" evidence="6">
    <location>
        <begin position="41"/>
        <end position="124"/>
    </location>
</feature>
<dbReference type="RefSeq" id="WP_091104192.1">
    <property type="nucleotide sequence ID" value="NZ_FOBF01000018.1"/>
</dbReference>
<feature type="transmembrane region" description="Helical" evidence="5">
    <location>
        <begin position="159"/>
        <end position="177"/>
    </location>
</feature>
<reference evidence="7 8" key="1">
    <citation type="submission" date="2016-10" db="EMBL/GenBank/DDBJ databases">
        <authorList>
            <person name="de Groot N.N."/>
        </authorList>
    </citation>
    <scope>NUCLEOTIDE SEQUENCE [LARGE SCALE GENOMIC DNA]</scope>
    <source>
        <strain evidence="7 8">DSM 43357</strain>
    </source>
</reference>
<evidence type="ECO:0000256" key="4">
    <source>
        <dbReference type="ARBA" id="ARBA00023136"/>
    </source>
</evidence>
<protein>
    <submittedName>
        <fullName evidence="7">Rhomboid family protein</fullName>
    </submittedName>
</protein>
<dbReference type="GO" id="GO:0004252">
    <property type="term" value="F:serine-type endopeptidase activity"/>
    <property type="evidence" value="ECO:0007669"/>
    <property type="project" value="InterPro"/>
</dbReference>
<dbReference type="GO" id="GO:0016020">
    <property type="term" value="C:membrane"/>
    <property type="evidence" value="ECO:0007669"/>
    <property type="project" value="UniProtKB-SubCell"/>
</dbReference>
<organism evidence="7 8">
    <name type="scientific">Nonomuraea pusilla</name>
    <dbReference type="NCBI Taxonomy" id="46177"/>
    <lineage>
        <taxon>Bacteria</taxon>
        <taxon>Bacillati</taxon>
        <taxon>Actinomycetota</taxon>
        <taxon>Actinomycetes</taxon>
        <taxon>Streptosporangiales</taxon>
        <taxon>Streptosporangiaceae</taxon>
        <taxon>Nonomuraea</taxon>
    </lineage>
</organism>
<name>A0A1H8C3B7_9ACTN</name>
<dbReference type="STRING" id="46177.SAMN05660976_06282"/>
<feature type="transmembrane region" description="Helical" evidence="5">
    <location>
        <begin position="189"/>
        <end position="219"/>
    </location>
</feature>
<evidence type="ECO:0000256" key="1">
    <source>
        <dbReference type="ARBA" id="ARBA00004141"/>
    </source>
</evidence>
<evidence type="ECO:0000259" key="6">
    <source>
        <dbReference type="Pfam" id="PF01694"/>
    </source>
</evidence>
<evidence type="ECO:0000313" key="7">
    <source>
        <dbReference type="EMBL" id="SEM88577.1"/>
    </source>
</evidence>
<proteinExistence type="predicted"/>
<feature type="transmembrane region" description="Helical" evidence="5">
    <location>
        <begin position="132"/>
        <end position="153"/>
    </location>
</feature>
<keyword evidence="8" id="KW-1185">Reference proteome</keyword>
<evidence type="ECO:0000256" key="2">
    <source>
        <dbReference type="ARBA" id="ARBA00022692"/>
    </source>
</evidence>
<dbReference type="Gene3D" id="1.20.1540.10">
    <property type="entry name" value="Rhomboid-like"/>
    <property type="match status" value="1"/>
</dbReference>
<dbReference type="InterPro" id="IPR022764">
    <property type="entry name" value="Peptidase_S54_rhomboid_dom"/>
</dbReference>
<evidence type="ECO:0000313" key="8">
    <source>
        <dbReference type="Proteomes" id="UP000198953"/>
    </source>
</evidence>
<sequence length="234" mass="23536">MFKPYVTLAVLAVTGVPSVAQFAVPGLVPALMRDPDAIAHGQWWRLVTALVVQDGGVAGTVVNLGFLAVLGHLAERALGPARWLLFYATGALAGETSGYLLGQPGAGNSVALCGLAAALAMSAAGPLERSLAAFYTLLPGAWVLSAVGGAAGVTGADGTLRVVLVAAVAAAGFQLVSRRDRLPSWLPGAVPVAVALTLTLLRDLHGVALLAGVIVGWLARGVSAPAPPRTTSPV</sequence>
<dbReference type="AlphaFoldDB" id="A0A1H8C3B7"/>
<dbReference type="Proteomes" id="UP000198953">
    <property type="component" value="Unassembled WGS sequence"/>
</dbReference>